<gene>
    <name evidence="5" type="ORF">KCX74_13780</name>
</gene>
<evidence type="ECO:0000259" key="4">
    <source>
        <dbReference type="PROSITE" id="PS50977"/>
    </source>
</evidence>
<keyword evidence="1" id="KW-0678">Repressor</keyword>
<evidence type="ECO:0000313" key="6">
    <source>
        <dbReference type="Proteomes" id="UP000675284"/>
    </source>
</evidence>
<dbReference type="Proteomes" id="UP000675284">
    <property type="component" value="Unassembled WGS sequence"/>
</dbReference>
<evidence type="ECO:0000256" key="1">
    <source>
        <dbReference type="ARBA" id="ARBA00022491"/>
    </source>
</evidence>
<organism evidence="5 6">
    <name type="scientific">Virgibacillus salarius</name>
    <dbReference type="NCBI Taxonomy" id="447199"/>
    <lineage>
        <taxon>Bacteria</taxon>
        <taxon>Bacillati</taxon>
        <taxon>Bacillota</taxon>
        <taxon>Bacilli</taxon>
        <taxon>Bacillales</taxon>
        <taxon>Bacillaceae</taxon>
        <taxon>Virgibacillus</taxon>
    </lineage>
</organism>
<sequence>MKVDRRIHKSKTALKSALLTLMKEKELRQITITDIVKTADLNRGTFYKHYQIQEDLLHELVDDVISDLTKSYRDPYANKEIFSLHDLTPASIKIFEHVARFADFYQTIIYHEHVLPGFQNKLCDILKKLPMNDLAQLQKEDRGDNSIEKDLQISYQAYALFGMIMEWVKGGFKYSTDYMADQLIKMLSNRPISMQYLTPKVMEASETTS</sequence>
<dbReference type="PROSITE" id="PS50977">
    <property type="entry name" value="HTH_TETR_2"/>
    <property type="match status" value="1"/>
</dbReference>
<proteinExistence type="predicted"/>
<reference evidence="5" key="1">
    <citation type="submission" date="2021-04" db="EMBL/GenBank/DDBJ databases">
        <title>Isolation and polyphasic classification of algal microorganism.</title>
        <authorList>
            <person name="Wang S."/>
        </authorList>
    </citation>
    <scope>NUCLEOTIDE SEQUENCE</scope>
    <source>
        <strain evidence="5">720a</strain>
    </source>
</reference>
<evidence type="ECO:0000256" key="3">
    <source>
        <dbReference type="PROSITE-ProRule" id="PRU00335"/>
    </source>
</evidence>
<feature type="DNA-binding region" description="H-T-H motif" evidence="3">
    <location>
        <begin position="31"/>
        <end position="50"/>
    </location>
</feature>
<dbReference type="AlphaFoldDB" id="A0A941E1C6"/>
<keyword evidence="6" id="KW-1185">Reference proteome</keyword>
<dbReference type="PANTHER" id="PTHR43479:SF7">
    <property type="entry name" value="TETR-FAMILY TRANSCRIPTIONAL REGULATOR"/>
    <property type="match status" value="1"/>
</dbReference>
<accession>A0A941E1C6</accession>
<dbReference type="EMBL" id="JAGSOT010000043">
    <property type="protein sequence ID" value="MBR7797108.1"/>
    <property type="molecule type" value="Genomic_DNA"/>
</dbReference>
<comment type="caution">
    <text evidence="5">The sequence shown here is derived from an EMBL/GenBank/DDBJ whole genome shotgun (WGS) entry which is preliminary data.</text>
</comment>
<dbReference type="Gene3D" id="1.10.357.10">
    <property type="entry name" value="Tetracycline Repressor, domain 2"/>
    <property type="match status" value="1"/>
</dbReference>
<evidence type="ECO:0000313" key="5">
    <source>
        <dbReference type="EMBL" id="MBR7797108.1"/>
    </source>
</evidence>
<name>A0A941E1C6_9BACI</name>
<feature type="domain" description="HTH tetR-type" evidence="4">
    <location>
        <begin position="8"/>
        <end position="68"/>
    </location>
</feature>
<dbReference type="SUPFAM" id="SSF46689">
    <property type="entry name" value="Homeodomain-like"/>
    <property type="match status" value="1"/>
</dbReference>
<protein>
    <submittedName>
        <fullName evidence="5">TetR/AcrR family transcriptional regulator C-terminal domain-containing protein</fullName>
    </submittedName>
</protein>
<dbReference type="PANTHER" id="PTHR43479">
    <property type="entry name" value="ACREF/ENVCD OPERON REPRESSOR-RELATED"/>
    <property type="match status" value="1"/>
</dbReference>
<dbReference type="InterPro" id="IPR001647">
    <property type="entry name" value="HTH_TetR"/>
</dbReference>
<keyword evidence="2 3" id="KW-0238">DNA-binding</keyword>
<evidence type="ECO:0000256" key="2">
    <source>
        <dbReference type="ARBA" id="ARBA00023125"/>
    </source>
</evidence>
<dbReference type="InterPro" id="IPR009057">
    <property type="entry name" value="Homeodomain-like_sf"/>
</dbReference>
<dbReference type="RefSeq" id="WP_121604185.1">
    <property type="nucleotide sequence ID" value="NZ_JAGSOT010000043.1"/>
</dbReference>
<dbReference type="GO" id="GO:0003677">
    <property type="term" value="F:DNA binding"/>
    <property type="evidence" value="ECO:0007669"/>
    <property type="project" value="UniProtKB-UniRule"/>
</dbReference>
<dbReference type="InterPro" id="IPR039532">
    <property type="entry name" value="TetR_C_Firmicutes"/>
</dbReference>
<dbReference type="Pfam" id="PF14278">
    <property type="entry name" value="TetR_C_8"/>
    <property type="match status" value="1"/>
</dbReference>
<dbReference type="InterPro" id="IPR050624">
    <property type="entry name" value="HTH-type_Tx_Regulator"/>
</dbReference>